<dbReference type="InterPro" id="IPR005537">
    <property type="entry name" value="RAMP_III_fam"/>
</dbReference>
<keyword evidence="1" id="KW-0051">Antiviral defense</keyword>
<dbReference type="PANTHER" id="PTHR39965">
    <property type="entry name" value="CRISPR SYSTEM CMR SUBUNIT CMR6"/>
    <property type="match status" value="1"/>
</dbReference>
<dbReference type="InterPro" id="IPR010172">
    <property type="entry name" value="CRISPR-assoc_prot_TM1791"/>
</dbReference>
<dbReference type="Proteomes" id="UP000257706">
    <property type="component" value="Unassembled WGS sequence"/>
</dbReference>
<proteinExistence type="predicted"/>
<name>A0A3B9IE61_9PROT</name>
<feature type="region of interest" description="Disordered" evidence="2">
    <location>
        <begin position="1"/>
        <end position="25"/>
    </location>
</feature>
<organism evidence="4 5">
    <name type="scientific">Tistrella mobilis</name>
    <dbReference type="NCBI Taxonomy" id="171437"/>
    <lineage>
        <taxon>Bacteria</taxon>
        <taxon>Pseudomonadati</taxon>
        <taxon>Pseudomonadota</taxon>
        <taxon>Alphaproteobacteria</taxon>
        <taxon>Geminicoccales</taxon>
        <taxon>Geminicoccaceae</taxon>
        <taxon>Tistrella</taxon>
    </lineage>
</organism>
<feature type="domain" description="CRISPR type III-associated protein" evidence="3">
    <location>
        <begin position="130"/>
        <end position="292"/>
    </location>
</feature>
<evidence type="ECO:0000313" key="5">
    <source>
        <dbReference type="Proteomes" id="UP000257706"/>
    </source>
</evidence>
<accession>A0A3B9IE61</accession>
<evidence type="ECO:0000313" key="4">
    <source>
        <dbReference type="EMBL" id="HAE45988.1"/>
    </source>
</evidence>
<evidence type="ECO:0000259" key="3">
    <source>
        <dbReference type="Pfam" id="PF03787"/>
    </source>
</evidence>
<dbReference type="Pfam" id="PF03787">
    <property type="entry name" value="RAMPs"/>
    <property type="match status" value="1"/>
</dbReference>
<protein>
    <submittedName>
        <fullName evidence="4">Type III-B CRISPR module RAMP protein Cmr6</fullName>
    </submittedName>
</protein>
<reference evidence="4 5" key="1">
    <citation type="journal article" date="2018" name="Nat. Biotechnol.">
        <title>A standardized bacterial taxonomy based on genome phylogeny substantially revises the tree of life.</title>
        <authorList>
            <person name="Parks D.H."/>
            <person name="Chuvochina M."/>
            <person name="Waite D.W."/>
            <person name="Rinke C."/>
            <person name="Skarshewski A."/>
            <person name="Chaumeil P.A."/>
            <person name="Hugenholtz P."/>
        </authorList>
    </citation>
    <scope>NUCLEOTIDE SEQUENCE [LARGE SCALE GENOMIC DNA]</scope>
    <source>
        <strain evidence="4">UBA8739</strain>
    </source>
</reference>
<evidence type="ECO:0000256" key="1">
    <source>
        <dbReference type="ARBA" id="ARBA00023118"/>
    </source>
</evidence>
<dbReference type="AlphaFoldDB" id="A0A3B9IE61"/>
<dbReference type="PANTHER" id="PTHR39965:SF1">
    <property type="entry name" value="CRISPR SYSTEM CMR SUBUNIT CMR6"/>
    <property type="match status" value="1"/>
</dbReference>
<sequence length="301" mass="32873">MRGNDRRKPGGGKPGAKPERSSAPPFRLASFGQAFTALSEFRPQPDGAWRADLSPNPGLYFDRFFDAWPDEWDAKPDSTAKAAFLDRVITCAKAAKTDDALNAMLARRSDLVRSRSGLSARFKSDWRWTAGLGRSSPVENGFNWHHSLGVPYLPGSSVKGMLRSWYETWGGSADDAKALFGPRPGKGIDLTAGRLIVLDALPVPEVKLVRDVMTPHYGPYYAGGDNPPAPGDWYSPIPIPFLTLAQDQVFDFAILPRRPQDRGILDEVMAQLAAALEWIGAGAKTAVGYGRFTRAEERGAP</sequence>
<dbReference type="GO" id="GO:0051607">
    <property type="term" value="P:defense response to virus"/>
    <property type="evidence" value="ECO:0007669"/>
    <property type="project" value="UniProtKB-KW"/>
</dbReference>
<evidence type="ECO:0000256" key="2">
    <source>
        <dbReference type="SAM" id="MobiDB-lite"/>
    </source>
</evidence>
<dbReference type="EMBL" id="DMAI01000014">
    <property type="protein sequence ID" value="HAE45988.1"/>
    <property type="molecule type" value="Genomic_DNA"/>
</dbReference>
<dbReference type="NCBIfam" id="TIGR01898">
    <property type="entry name" value="cas_TM1791_cmr6"/>
    <property type="match status" value="1"/>
</dbReference>
<comment type="caution">
    <text evidence="4">The sequence shown here is derived from an EMBL/GenBank/DDBJ whole genome shotgun (WGS) entry which is preliminary data.</text>
</comment>
<gene>
    <name evidence="4" type="primary">cmr6</name>
    <name evidence="4" type="ORF">DCK97_01080</name>
</gene>